<protein>
    <submittedName>
        <fullName evidence="6">Nuclease</fullName>
    </submittedName>
</protein>
<dbReference type="PANTHER" id="PTHR12302">
    <property type="entry name" value="EBNA2 BINDING PROTEIN P100"/>
    <property type="match status" value="1"/>
</dbReference>
<reference evidence="7" key="1">
    <citation type="submission" date="2018-09" db="EMBL/GenBank/DDBJ databases">
        <authorList>
            <person name="Zhu H."/>
        </authorList>
    </citation>
    <scope>NUCLEOTIDE SEQUENCE [LARGE SCALE GENOMIC DNA]</scope>
    <source>
        <strain evidence="7">K1R23-30</strain>
    </source>
</reference>
<proteinExistence type="predicted"/>
<gene>
    <name evidence="6" type="ORF">D3871_22935</name>
</gene>
<keyword evidence="2" id="KW-0255">Endonuclease</keyword>
<dbReference type="Gene3D" id="2.40.50.90">
    <property type="match status" value="1"/>
</dbReference>
<accession>A0A3A3FNN7</accession>
<keyword evidence="3" id="KW-0378">Hydrolase</keyword>
<dbReference type="GO" id="GO:0004519">
    <property type="term" value="F:endonuclease activity"/>
    <property type="evidence" value="ECO:0007669"/>
    <property type="project" value="UniProtKB-KW"/>
</dbReference>
<dbReference type="PANTHER" id="PTHR12302:SF3">
    <property type="entry name" value="SERINE_THREONINE-PROTEIN KINASE 31"/>
    <property type="match status" value="1"/>
</dbReference>
<evidence type="ECO:0000256" key="3">
    <source>
        <dbReference type="ARBA" id="ARBA00022801"/>
    </source>
</evidence>
<dbReference type="AlphaFoldDB" id="A0A3A3FNN7"/>
<dbReference type="SUPFAM" id="SSF50199">
    <property type="entry name" value="Staphylococcal nuclease"/>
    <property type="match status" value="1"/>
</dbReference>
<evidence type="ECO:0000313" key="7">
    <source>
        <dbReference type="Proteomes" id="UP000265955"/>
    </source>
</evidence>
<feature type="domain" description="TNase-like" evidence="5">
    <location>
        <begin position="1"/>
        <end position="127"/>
    </location>
</feature>
<dbReference type="InterPro" id="IPR035437">
    <property type="entry name" value="SNase_OB-fold_sf"/>
</dbReference>
<evidence type="ECO:0000256" key="1">
    <source>
        <dbReference type="ARBA" id="ARBA00022722"/>
    </source>
</evidence>
<dbReference type="GO" id="GO:0016787">
    <property type="term" value="F:hydrolase activity"/>
    <property type="evidence" value="ECO:0007669"/>
    <property type="project" value="UniProtKB-KW"/>
</dbReference>
<sequence length="175" mass="19073">MAHAGKVIGIVDGNTLTMLVDKVPTNVRLAYIDAPEKGQAFAQAAKQSLSELCMGKDATYKEAGESSPAGDVMAIVTCGRTEANKAQVERGMAWAAKNHGSDKQDRQSPLANAEAAARGERKGLWADEKPVPPWEYRRPLRRTKASMASRSDDAICFVDRRGEYRVIDGSRRYGC</sequence>
<organism evidence="6 7">
    <name type="scientific">Noviherbaspirillum saxi</name>
    <dbReference type="NCBI Taxonomy" id="2320863"/>
    <lineage>
        <taxon>Bacteria</taxon>
        <taxon>Pseudomonadati</taxon>
        <taxon>Pseudomonadota</taxon>
        <taxon>Betaproteobacteria</taxon>
        <taxon>Burkholderiales</taxon>
        <taxon>Oxalobacteraceae</taxon>
        <taxon>Noviherbaspirillum</taxon>
    </lineage>
</organism>
<keyword evidence="7" id="KW-1185">Reference proteome</keyword>
<evidence type="ECO:0000313" key="6">
    <source>
        <dbReference type="EMBL" id="RJF96371.1"/>
    </source>
</evidence>
<dbReference type="Proteomes" id="UP000265955">
    <property type="component" value="Unassembled WGS sequence"/>
</dbReference>
<keyword evidence="1" id="KW-0540">Nuclease</keyword>
<comment type="caution">
    <text evidence="6">The sequence shown here is derived from an EMBL/GenBank/DDBJ whole genome shotgun (WGS) entry which is preliminary data.</text>
</comment>
<dbReference type="InterPro" id="IPR016071">
    <property type="entry name" value="Staphylococal_nuclease_OB-fold"/>
</dbReference>
<evidence type="ECO:0000259" key="5">
    <source>
        <dbReference type="PROSITE" id="PS50830"/>
    </source>
</evidence>
<dbReference type="PROSITE" id="PS50830">
    <property type="entry name" value="TNASE_3"/>
    <property type="match status" value="1"/>
</dbReference>
<evidence type="ECO:0000256" key="2">
    <source>
        <dbReference type="ARBA" id="ARBA00022759"/>
    </source>
</evidence>
<dbReference type="SMART" id="SM00318">
    <property type="entry name" value="SNc"/>
    <property type="match status" value="1"/>
</dbReference>
<feature type="region of interest" description="Disordered" evidence="4">
    <location>
        <begin position="96"/>
        <end position="132"/>
    </location>
</feature>
<dbReference type="Pfam" id="PF00565">
    <property type="entry name" value="SNase"/>
    <property type="match status" value="1"/>
</dbReference>
<dbReference type="EMBL" id="QYUO01000002">
    <property type="protein sequence ID" value="RJF96371.1"/>
    <property type="molecule type" value="Genomic_DNA"/>
</dbReference>
<feature type="compositionally biased region" description="Basic and acidic residues" evidence="4">
    <location>
        <begin position="117"/>
        <end position="132"/>
    </location>
</feature>
<name>A0A3A3FNN7_9BURK</name>
<evidence type="ECO:0000256" key="4">
    <source>
        <dbReference type="SAM" id="MobiDB-lite"/>
    </source>
</evidence>
<dbReference type="OrthoDB" id="9805504at2"/>